<dbReference type="AlphaFoldDB" id="A0A6S4QB61"/>
<reference evidence="1" key="1">
    <citation type="submission" date="2011-01" db="EMBL/GenBank/DDBJ databases">
        <title>Evolutionary Significance of Chromosomal Super-Integrons in Vibrio vulnificus Strains.</title>
        <authorList>
            <person name="Shu H.Y."/>
            <person name="Wu K.M."/>
            <person name="Liu T.T."/>
            <person name="Liu Y.M."/>
            <person name="Liao T.L."/>
            <person name="Hor L.I."/>
            <person name="Tsai S.F."/>
            <person name="Chen C.Y."/>
        </authorList>
    </citation>
    <scope>NUCLEOTIDE SEQUENCE</scope>
    <source>
        <strain evidence="1">CECT4999</strain>
    </source>
</reference>
<protein>
    <submittedName>
        <fullName evidence="1">Uncharacterized protein</fullName>
    </submittedName>
</protein>
<dbReference type="EMBL" id="AB609751">
    <property type="protein sequence ID" value="BBE38835.1"/>
    <property type="molecule type" value="Genomic_DNA"/>
</dbReference>
<proteinExistence type="predicted"/>
<sequence length="103" mass="12003">MVFLCSLGFSVLCLSASRLFFSLFFGHLFFGAENSESCLNQFSGKREVRAVRSIRNPFLGFQTSNWICQNSEPEYQNYDSFQFSTFWFLFVNQSRVNLVFSKT</sequence>
<evidence type="ECO:0000313" key="1">
    <source>
        <dbReference type="EMBL" id="BBE38835.1"/>
    </source>
</evidence>
<organism evidence="1">
    <name type="scientific">Vibrio vulnificus</name>
    <dbReference type="NCBI Taxonomy" id="672"/>
    <lineage>
        <taxon>Bacteria</taxon>
        <taxon>Pseudomonadati</taxon>
        <taxon>Pseudomonadota</taxon>
        <taxon>Gammaproteobacteria</taxon>
        <taxon>Vibrionales</taxon>
        <taxon>Vibrionaceae</taxon>
        <taxon>Vibrio</taxon>
    </lineage>
</organism>
<name>A0A6S4QB61_VIBVL</name>
<accession>A0A6S4QB61</accession>